<evidence type="ECO:0000313" key="2">
    <source>
        <dbReference type="Proteomes" id="UP000261284"/>
    </source>
</evidence>
<organism evidence="1 2">
    <name type="scientific">Deminuibacter soli</name>
    <dbReference type="NCBI Taxonomy" id="2291815"/>
    <lineage>
        <taxon>Bacteria</taxon>
        <taxon>Pseudomonadati</taxon>
        <taxon>Bacteroidota</taxon>
        <taxon>Chitinophagia</taxon>
        <taxon>Chitinophagales</taxon>
        <taxon>Chitinophagaceae</taxon>
        <taxon>Deminuibacter</taxon>
    </lineage>
</organism>
<dbReference type="OrthoDB" id="1451713at2"/>
<dbReference type="Proteomes" id="UP000261284">
    <property type="component" value="Unassembled WGS sequence"/>
</dbReference>
<keyword evidence="2" id="KW-1185">Reference proteome</keyword>
<dbReference type="AlphaFoldDB" id="A0A3E1NJ11"/>
<reference evidence="1 2" key="1">
    <citation type="submission" date="2018-08" db="EMBL/GenBank/DDBJ databases">
        <title>Chitinophagaceae sp. K23C18032701, a novel bacterium isolated from forest soil.</title>
        <authorList>
            <person name="Wang C."/>
        </authorList>
    </citation>
    <scope>NUCLEOTIDE SEQUENCE [LARGE SCALE GENOMIC DNA]</scope>
    <source>
        <strain evidence="1 2">K23C18032701</strain>
    </source>
</reference>
<gene>
    <name evidence="1" type="ORF">DXN05_10285</name>
</gene>
<dbReference type="EMBL" id="QTJU01000003">
    <property type="protein sequence ID" value="RFM27926.1"/>
    <property type="molecule type" value="Genomic_DNA"/>
</dbReference>
<protein>
    <submittedName>
        <fullName evidence="1">Uncharacterized protein</fullName>
    </submittedName>
</protein>
<name>A0A3E1NJ11_9BACT</name>
<proteinExistence type="predicted"/>
<dbReference type="RefSeq" id="WP_116847173.1">
    <property type="nucleotide sequence ID" value="NZ_QTJU01000003.1"/>
</dbReference>
<comment type="caution">
    <text evidence="1">The sequence shown here is derived from an EMBL/GenBank/DDBJ whole genome shotgun (WGS) entry which is preliminary data.</text>
</comment>
<evidence type="ECO:0000313" key="1">
    <source>
        <dbReference type="EMBL" id="RFM27926.1"/>
    </source>
</evidence>
<accession>A0A3E1NJ11</accession>
<sequence>MKEVKEHNDKNGCLISIKSVKDTDADRLYFINVISRLSDSVKGYSYFQFSRPNYNVSDIIKELRIIQHTNDKLSCSDDYFECVFVCTEISVSLLRCLSLIWFAFDHCAFCLFDTPSIPLNIDRQSWYYITSMSRSFVVFKGAEDDVVWIGKSNSIEYPLLVDIT</sequence>